<evidence type="ECO:0000313" key="1">
    <source>
        <dbReference type="EMBL" id="GAA1782323.1"/>
    </source>
</evidence>
<dbReference type="EMBL" id="BAAAOB010000001">
    <property type="protein sequence ID" value="GAA1782323.1"/>
    <property type="molecule type" value="Genomic_DNA"/>
</dbReference>
<gene>
    <name evidence="1" type="ORF">GCM10009768_09060</name>
</gene>
<reference evidence="2" key="1">
    <citation type="journal article" date="2019" name="Int. J. Syst. Evol. Microbiol.">
        <title>The Global Catalogue of Microorganisms (GCM) 10K type strain sequencing project: providing services to taxonomists for standard genome sequencing and annotation.</title>
        <authorList>
            <consortium name="The Broad Institute Genomics Platform"/>
            <consortium name="The Broad Institute Genome Sequencing Center for Infectious Disease"/>
            <person name="Wu L."/>
            <person name="Ma J."/>
        </authorList>
    </citation>
    <scope>NUCLEOTIDE SEQUENCE [LARGE SCALE GENOMIC DNA]</scope>
    <source>
        <strain evidence="2">JCM 14736</strain>
    </source>
</reference>
<comment type="caution">
    <text evidence="1">The sequence shown here is derived from an EMBL/GenBank/DDBJ whole genome shotgun (WGS) entry which is preliminary data.</text>
</comment>
<organism evidence="1 2">
    <name type="scientific">Leucobacter iarius</name>
    <dbReference type="NCBI Taxonomy" id="333963"/>
    <lineage>
        <taxon>Bacteria</taxon>
        <taxon>Bacillati</taxon>
        <taxon>Actinomycetota</taxon>
        <taxon>Actinomycetes</taxon>
        <taxon>Micrococcales</taxon>
        <taxon>Microbacteriaceae</taxon>
        <taxon>Leucobacter</taxon>
    </lineage>
</organism>
<name>A0ABP4XJN9_9MICO</name>
<keyword evidence="2" id="KW-1185">Reference proteome</keyword>
<dbReference type="RefSeq" id="WP_046454813.1">
    <property type="nucleotide sequence ID" value="NZ_BAAAOB010000001.1"/>
</dbReference>
<sequence length="128" mass="14743">MTTFNAESHQEFFSADPGRFKRRGLMGLGWSSAETGSKITQFTDARLDLRRTDEQEALALFSARNFRELVMKRPVVDSGPLHLVVWQNKKDRVLFVQLRKFLDRATYVPLTDVVEVTGAEYDAVFSRR</sequence>
<accession>A0ABP4XJN9</accession>
<proteinExistence type="predicted"/>
<protein>
    <submittedName>
        <fullName evidence="1">Uncharacterized protein</fullName>
    </submittedName>
</protein>
<evidence type="ECO:0000313" key="2">
    <source>
        <dbReference type="Proteomes" id="UP001500851"/>
    </source>
</evidence>
<dbReference type="Proteomes" id="UP001500851">
    <property type="component" value="Unassembled WGS sequence"/>
</dbReference>